<dbReference type="GO" id="GO:0016042">
    <property type="term" value="P:lipid catabolic process"/>
    <property type="evidence" value="ECO:0007669"/>
    <property type="project" value="TreeGrafter"/>
</dbReference>
<proteinExistence type="inferred from homology"/>
<dbReference type="GO" id="GO:0017171">
    <property type="term" value="F:serine hydrolase activity"/>
    <property type="evidence" value="ECO:0007669"/>
    <property type="project" value="TreeGrafter"/>
</dbReference>
<dbReference type="OrthoDB" id="199913at2759"/>
<keyword evidence="3" id="KW-0964">Secreted</keyword>
<dbReference type="GO" id="GO:0016298">
    <property type="term" value="F:lipase activity"/>
    <property type="evidence" value="ECO:0007669"/>
    <property type="project" value="InterPro"/>
</dbReference>
<comment type="similarity">
    <text evidence="2 4">Belongs to the AB hydrolase superfamily. Lipase family.</text>
</comment>
<evidence type="ECO:0000256" key="3">
    <source>
        <dbReference type="ARBA" id="ARBA00022525"/>
    </source>
</evidence>
<dbReference type="GeneID" id="117648372"/>
<dbReference type="RefSeq" id="XP_034246770.1">
    <property type="nucleotide sequence ID" value="XM_034390879.1"/>
</dbReference>
<protein>
    <submittedName>
        <fullName evidence="8">Pancreatic triacylglycerol lipase-like</fullName>
    </submittedName>
</protein>
<evidence type="ECO:0000259" key="6">
    <source>
        <dbReference type="Pfam" id="PF00151"/>
    </source>
</evidence>
<gene>
    <name evidence="8" type="primary">LOC117648372</name>
</gene>
<dbReference type="Proteomes" id="UP000515158">
    <property type="component" value="Unplaced"/>
</dbReference>
<evidence type="ECO:0000313" key="8">
    <source>
        <dbReference type="RefSeq" id="XP_034246770.1"/>
    </source>
</evidence>
<name>A0A6P8Z8H0_THRPL</name>
<evidence type="ECO:0000256" key="4">
    <source>
        <dbReference type="RuleBase" id="RU004262"/>
    </source>
</evidence>
<keyword evidence="5" id="KW-0732">Signal</keyword>
<feature type="chain" id="PRO_5028237256" evidence="5">
    <location>
        <begin position="23"/>
        <end position="474"/>
    </location>
</feature>
<dbReference type="InterPro" id="IPR013818">
    <property type="entry name" value="Lipase"/>
</dbReference>
<feature type="domain" description="Lipase" evidence="6">
    <location>
        <begin position="182"/>
        <end position="441"/>
    </location>
</feature>
<evidence type="ECO:0000256" key="1">
    <source>
        <dbReference type="ARBA" id="ARBA00004613"/>
    </source>
</evidence>
<reference evidence="8" key="1">
    <citation type="submission" date="2025-08" db="UniProtKB">
        <authorList>
            <consortium name="RefSeq"/>
        </authorList>
    </citation>
    <scope>IDENTIFICATION</scope>
    <source>
        <tissue evidence="8">Total insect</tissue>
    </source>
</reference>
<organism evidence="8">
    <name type="scientific">Thrips palmi</name>
    <name type="common">Melon thrips</name>
    <dbReference type="NCBI Taxonomy" id="161013"/>
    <lineage>
        <taxon>Eukaryota</taxon>
        <taxon>Metazoa</taxon>
        <taxon>Ecdysozoa</taxon>
        <taxon>Arthropoda</taxon>
        <taxon>Hexapoda</taxon>
        <taxon>Insecta</taxon>
        <taxon>Pterygota</taxon>
        <taxon>Neoptera</taxon>
        <taxon>Paraneoptera</taxon>
        <taxon>Thysanoptera</taxon>
        <taxon>Terebrantia</taxon>
        <taxon>Thripoidea</taxon>
        <taxon>Thripidae</taxon>
        <taxon>Thrips</taxon>
    </lineage>
</organism>
<dbReference type="PANTHER" id="PTHR11610:SF151">
    <property type="entry name" value="PHOSPHOLIPASE A1 MEMBER A-LIKE PROTEIN"/>
    <property type="match status" value="1"/>
</dbReference>
<dbReference type="InParanoid" id="A0A6P8Z8H0"/>
<dbReference type="Gene3D" id="3.40.50.1820">
    <property type="entry name" value="alpha/beta hydrolase"/>
    <property type="match status" value="1"/>
</dbReference>
<dbReference type="AlphaFoldDB" id="A0A6P8Z8H0"/>
<dbReference type="InterPro" id="IPR000734">
    <property type="entry name" value="TAG_lipase"/>
</dbReference>
<sequence length="474" mass="51518">MIAANLVALPLLLLTLAFPVEGREDAAKRQRDAKMRLLDATNRLILQRPSGWSPPPWPGQWEWPHWTPDQHHQADHWDASQFADLEHLQHSYQPDPELLLEVQPEEPPSAFPGAHATSGVVGALPRPLGHSTGDQKLELSLGPCVLQLYEPCTDSGSIIFYLFSSVDGRPAVLSVTDPRLPADFDEDLPTKVLIHGFAGSVDFNFTSSVRQAYLLRGGYNVLVVDWGRLTHLPCYASSVVNTWQVARCTGQLLARLGQASPSLRPPHLHVVGFSLGAHIAAFVSDELVARTGQRVGRITGLDPALPAFASLAPSWKLDPGDADFVDVVHTNAGILGKVEPTGHADFYVNGGSVQPFCTGGDRNIPLCSHLLAPVYFSETILDESSHWGRYCSSYGHYAWGYCAAAERDAATDTLAGAFMGEGVHSSLRGTFIVETAASYPFALGPPQPISPPPRPQPPSVPQETFFVLLTRQKK</sequence>
<dbReference type="PANTHER" id="PTHR11610">
    <property type="entry name" value="LIPASE"/>
    <property type="match status" value="1"/>
</dbReference>
<dbReference type="Pfam" id="PF00151">
    <property type="entry name" value="Lipase"/>
    <property type="match status" value="1"/>
</dbReference>
<dbReference type="SUPFAM" id="SSF53474">
    <property type="entry name" value="alpha/beta-Hydrolases"/>
    <property type="match status" value="1"/>
</dbReference>
<evidence type="ECO:0000256" key="2">
    <source>
        <dbReference type="ARBA" id="ARBA00010701"/>
    </source>
</evidence>
<dbReference type="GO" id="GO:0005615">
    <property type="term" value="C:extracellular space"/>
    <property type="evidence" value="ECO:0007669"/>
    <property type="project" value="TreeGrafter"/>
</dbReference>
<keyword evidence="7" id="KW-1185">Reference proteome</keyword>
<comment type="subcellular location">
    <subcellularLocation>
        <location evidence="1">Secreted</location>
    </subcellularLocation>
</comment>
<evidence type="ECO:0000256" key="5">
    <source>
        <dbReference type="SAM" id="SignalP"/>
    </source>
</evidence>
<evidence type="ECO:0000313" key="7">
    <source>
        <dbReference type="Proteomes" id="UP000515158"/>
    </source>
</evidence>
<dbReference type="KEGG" id="tpal:117648372"/>
<dbReference type="PRINTS" id="PR00821">
    <property type="entry name" value="TAGLIPASE"/>
</dbReference>
<dbReference type="InterPro" id="IPR029058">
    <property type="entry name" value="AB_hydrolase_fold"/>
</dbReference>
<feature type="signal peptide" evidence="5">
    <location>
        <begin position="1"/>
        <end position="22"/>
    </location>
</feature>
<accession>A0A6P8Z8H0</accession>